<dbReference type="PROSITE" id="PS00061">
    <property type="entry name" value="ADH_SHORT"/>
    <property type="match status" value="1"/>
</dbReference>
<feature type="domain" description="NAD-dependent epimerase/dehydratase" evidence="2">
    <location>
        <begin position="1"/>
        <end position="130"/>
    </location>
</feature>
<dbReference type="PANTHER" id="PTHR43000">
    <property type="entry name" value="DTDP-D-GLUCOSE 4,6-DEHYDRATASE-RELATED"/>
    <property type="match status" value="1"/>
</dbReference>
<dbReference type="InterPro" id="IPR020904">
    <property type="entry name" value="Sc_DH/Rdtase_CS"/>
</dbReference>
<feature type="non-terminal residue" evidence="3">
    <location>
        <position position="1"/>
    </location>
</feature>
<sequence>NYMAFLRLITACIENNVKTIVFTSSMAVYGDNHKVPFDEEYLPHPCDPYGVAKASIERLLQIYGKEFGLNCVILRLHNVYGIRQNIWDPYRNVIGIFINRLLYGKPPIIYGDGTQKRAFSHISDIAPYIVKSAFIETCYGVVINLGGSGPRTINEVAKIVLEKFDSELDPLYADPRLCEVKDAYCTVRKSKKLLVFREKADFCEEIRKTIEWAKAAKIRQFKYFDPNKYEITKKMPITWTEEQI</sequence>
<dbReference type="InterPro" id="IPR001509">
    <property type="entry name" value="Epimerase_deHydtase"/>
</dbReference>
<gene>
    <name evidence="3" type="ORF">S12H4_36730</name>
</gene>
<dbReference type="InterPro" id="IPR036291">
    <property type="entry name" value="NAD(P)-bd_dom_sf"/>
</dbReference>
<protein>
    <recommendedName>
        <fullName evidence="2">NAD-dependent epimerase/dehydratase domain-containing protein</fullName>
    </recommendedName>
</protein>
<comment type="caution">
    <text evidence="3">The sequence shown here is derived from an EMBL/GenBank/DDBJ whole genome shotgun (WGS) entry which is preliminary data.</text>
</comment>
<comment type="similarity">
    <text evidence="1">Belongs to the NAD(P)-dependent epimerase/dehydratase family.</text>
</comment>
<proteinExistence type="inferred from homology"/>
<dbReference type="Gene3D" id="3.40.50.720">
    <property type="entry name" value="NAD(P)-binding Rossmann-like Domain"/>
    <property type="match status" value="1"/>
</dbReference>
<dbReference type="EMBL" id="BARW01021921">
    <property type="protein sequence ID" value="GAI93537.1"/>
    <property type="molecule type" value="Genomic_DNA"/>
</dbReference>
<evidence type="ECO:0000256" key="1">
    <source>
        <dbReference type="ARBA" id="ARBA00007637"/>
    </source>
</evidence>
<dbReference type="Gene3D" id="3.90.25.10">
    <property type="entry name" value="UDP-galactose 4-epimerase, domain 1"/>
    <property type="match status" value="1"/>
</dbReference>
<dbReference type="Pfam" id="PF01370">
    <property type="entry name" value="Epimerase"/>
    <property type="match status" value="1"/>
</dbReference>
<dbReference type="SUPFAM" id="SSF51735">
    <property type="entry name" value="NAD(P)-binding Rossmann-fold domains"/>
    <property type="match status" value="1"/>
</dbReference>
<evidence type="ECO:0000313" key="3">
    <source>
        <dbReference type="EMBL" id="GAI93537.1"/>
    </source>
</evidence>
<evidence type="ECO:0000259" key="2">
    <source>
        <dbReference type="Pfam" id="PF01370"/>
    </source>
</evidence>
<name>X1SKI4_9ZZZZ</name>
<organism evidence="3">
    <name type="scientific">marine sediment metagenome</name>
    <dbReference type="NCBI Taxonomy" id="412755"/>
    <lineage>
        <taxon>unclassified sequences</taxon>
        <taxon>metagenomes</taxon>
        <taxon>ecological metagenomes</taxon>
    </lineage>
</organism>
<dbReference type="AlphaFoldDB" id="X1SKI4"/>
<reference evidence="3" key="1">
    <citation type="journal article" date="2014" name="Front. Microbiol.">
        <title>High frequency of phylogenetically diverse reductive dehalogenase-homologous genes in deep subseafloor sedimentary metagenomes.</title>
        <authorList>
            <person name="Kawai M."/>
            <person name="Futagami T."/>
            <person name="Toyoda A."/>
            <person name="Takaki Y."/>
            <person name="Nishi S."/>
            <person name="Hori S."/>
            <person name="Arai W."/>
            <person name="Tsubouchi T."/>
            <person name="Morono Y."/>
            <person name="Uchiyama I."/>
            <person name="Ito T."/>
            <person name="Fujiyama A."/>
            <person name="Inagaki F."/>
            <person name="Takami H."/>
        </authorList>
    </citation>
    <scope>NUCLEOTIDE SEQUENCE</scope>
    <source>
        <strain evidence="3">Expedition CK06-06</strain>
    </source>
</reference>
<accession>X1SKI4</accession>